<evidence type="ECO:0000256" key="7">
    <source>
        <dbReference type="ARBA" id="ARBA00022840"/>
    </source>
</evidence>
<gene>
    <name evidence="17" type="primary">nnrD</name>
    <name evidence="18" type="synonym">nnrE</name>
    <name evidence="22" type="ORF">DFR28_1021037</name>
</gene>
<comment type="catalytic activity">
    <reaction evidence="1 18 19">
        <text>(6R)-NADHX = (6S)-NADHX</text>
        <dbReference type="Rhea" id="RHEA:32215"/>
        <dbReference type="ChEBI" id="CHEBI:64074"/>
        <dbReference type="ChEBI" id="CHEBI:64075"/>
        <dbReference type="EC" id="5.1.99.6"/>
    </reaction>
</comment>
<dbReference type="NCBIfam" id="TIGR00197">
    <property type="entry name" value="yjeF_nterm"/>
    <property type="match status" value="1"/>
</dbReference>
<comment type="catalytic activity">
    <reaction evidence="16 17 19">
        <text>(6S)-NADPHX + ADP = AMP + phosphate + NADPH + H(+)</text>
        <dbReference type="Rhea" id="RHEA:32235"/>
        <dbReference type="ChEBI" id="CHEBI:15378"/>
        <dbReference type="ChEBI" id="CHEBI:43474"/>
        <dbReference type="ChEBI" id="CHEBI:57783"/>
        <dbReference type="ChEBI" id="CHEBI:64076"/>
        <dbReference type="ChEBI" id="CHEBI:456215"/>
        <dbReference type="ChEBI" id="CHEBI:456216"/>
        <dbReference type="EC" id="4.2.1.136"/>
    </reaction>
</comment>
<dbReference type="Pfam" id="PF03853">
    <property type="entry name" value="YjeF_N"/>
    <property type="match status" value="1"/>
</dbReference>
<comment type="similarity">
    <text evidence="17">Belongs to the NnrD/CARKD family.</text>
</comment>
<reference evidence="22 23" key="1">
    <citation type="submission" date="2018-06" db="EMBL/GenBank/DDBJ databases">
        <title>Genomic Encyclopedia of Type Strains, Phase IV (KMG-IV): sequencing the most valuable type-strain genomes for metagenomic binning, comparative biology and taxonomic classification.</title>
        <authorList>
            <person name="Goeker M."/>
        </authorList>
    </citation>
    <scope>NUCLEOTIDE SEQUENCE [LARGE SCALE GENOMIC DNA]</scope>
    <source>
        <strain evidence="22 23">DSM 24032</strain>
    </source>
</reference>
<dbReference type="Pfam" id="PF01256">
    <property type="entry name" value="Carb_kinase"/>
    <property type="match status" value="1"/>
</dbReference>
<proteinExistence type="inferred from homology"/>
<dbReference type="EC" id="4.2.1.136" evidence="19"/>
<dbReference type="InterPro" id="IPR030677">
    <property type="entry name" value="Nnr"/>
</dbReference>
<evidence type="ECO:0000259" key="21">
    <source>
        <dbReference type="PROSITE" id="PS51385"/>
    </source>
</evidence>
<comment type="function">
    <text evidence="14 19">Bifunctional enzyme that catalyzes the epimerization of the S- and R-forms of NAD(P)HX and the dehydration of the S-form of NAD(P)HX at the expense of ADP, which is converted to AMP. This allows the repair of both epimers of NAD(P)HX, a damaged form of NAD(P)H that is a result of enzymatic or heat-dependent hydration.</text>
</comment>
<dbReference type="CDD" id="cd01171">
    <property type="entry name" value="YXKO-related"/>
    <property type="match status" value="1"/>
</dbReference>
<feature type="binding site" evidence="18">
    <location>
        <begin position="127"/>
        <end position="133"/>
    </location>
    <ligand>
        <name>(6S)-NADPHX</name>
        <dbReference type="ChEBI" id="CHEBI:64076"/>
    </ligand>
</feature>
<dbReference type="Gene3D" id="3.40.1190.20">
    <property type="match status" value="1"/>
</dbReference>
<dbReference type="InParanoid" id="A0A395JP88"/>
<evidence type="ECO:0000256" key="8">
    <source>
        <dbReference type="ARBA" id="ARBA00022857"/>
    </source>
</evidence>
<feature type="binding site" evidence="17">
    <location>
        <position position="427"/>
    </location>
    <ligand>
        <name>AMP</name>
        <dbReference type="ChEBI" id="CHEBI:456215"/>
    </ligand>
</feature>
<keyword evidence="6 17" id="KW-0547">Nucleotide-binding</keyword>
<comment type="catalytic activity">
    <reaction evidence="2 18 19">
        <text>(6R)-NADPHX = (6S)-NADPHX</text>
        <dbReference type="Rhea" id="RHEA:32227"/>
        <dbReference type="ChEBI" id="CHEBI:64076"/>
        <dbReference type="ChEBI" id="CHEBI:64077"/>
        <dbReference type="EC" id="5.1.99.6"/>
    </reaction>
</comment>
<keyword evidence="10 17" id="KW-0520">NAD</keyword>
<organism evidence="22 23">
    <name type="scientific">Arenicella xantha</name>
    <dbReference type="NCBI Taxonomy" id="644221"/>
    <lineage>
        <taxon>Bacteria</taxon>
        <taxon>Pseudomonadati</taxon>
        <taxon>Pseudomonadota</taxon>
        <taxon>Gammaproteobacteria</taxon>
        <taxon>Arenicellales</taxon>
        <taxon>Arenicellaceae</taxon>
        <taxon>Arenicella</taxon>
    </lineage>
</organism>
<dbReference type="HAMAP" id="MF_01965">
    <property type="entry name" value="NADHX_dehydratase"/>
    <property type="match status" value="1"/>
</dbReference>
<evidence type="ECO:0000256" key="17">
    <source>
        <dbReference type="HAMAP-Rule" id="MF_01965"/>
    </source>
</evidence>
<evidence type="ECO:0000313" key="22">
    <source>
        <dbReference type="EMBL" id="RBP51607.1"/>
    </source>
</evidence>
<dbReference type="EC" id="5.1.99.6" evidence="19"/>
<dbReference type="InterPro" id="IPR000631">
    <property type="entry name" value="CARKD"/>
</dbReference>
<dbReference type="PANTHER" id="PTHR12592">
    <property type="entry name" value="ATP-DEPENDENT (S)-NAD(P)H-HYDRATE DEHYDRATASE FAMILY MEMBER"/>
    <property type="match status" value="1"/>
</dbReference>
<comment type="cofactor">
    <cofactor evidence="18 19">
        <name>K(+)</name>
        <dbReference type="ChEBI" id="CHEBI:29103"/>
    </cofactor>
    <text evidence="18 19">Binds 1 potassium ion per subunit.</text>
</comment>
<dbReference type="PROSITE" id="PS51385">
    <property type="entry name" value="YJEF_N"/>
    <property type="match status" value="1"/>
</dbReference>
<comment type="similarity">
    <text evidence="4 19">In the C-terminal section; belongs to the NnrD/CARKD family.</text>
</comment>
<evidence type="ECO:0000256" key="11">
    <source>
        <dbReference type="ARBA" id="ARBA00023235"/>
    </source>
</evidence>
<dbReference type="EMBL" id="QNRT01000002">
    <property type="protein sequence ID" value="RBP51607.1"/>
    <property type="molecule type" value="Genomic_DNA"/>
</dbReference>
<comment type="similarity">
    <text evidence="18">Belongs to the NnrE/AIBP family.</text>
</comment>
<dbReference type="GO" id="GO:0005524">
    <property type="term" value="F:ATP binding"/>
    <property type="evidence" value="ECO:0007669"/>
    <property type="project" value="UniProtKB-UniRule"/>
</dbReference>
<feature type="binding site" evidence="18">
    <location>
        <position position="60"/>
    </location>
    <ligand>
        <name>K(+)</name>
        <dbReference type="ChEBI" id="CHEBI:29103"/>
    </ligand>
</feature>
<sequence length="493" mass="51729">MTTHIFTGTAVKEIDRVAIEEFGYDAYGLMTRAGERAYRRIDKYSLDTRSMLVLCGVGNNGGDGYILASAALEAGWQVTVYASGTPKTPSARRALARYVAAGGEVLEVDDNAIVDFDVAVVVDALLGVGLTTPPRAVVAKLVNLANQSRGLRVALDVPTGLDADTGEVFEPCFEADKTITFIDHKFGLMTGPACSYVGNLSLERLDVEQSLSAIVEYCAALITKPKLAKRVADSHKGSYGTTVIMGGDVGMLGAVLLAGAASLRTGAGKVRIASTSEHLDTPALWMPELMSETLTEDSVSNLDHADAVAFGPGLGQSAWARSVFDQVIKLKMPMVLDADGLNLLAIKPSKAPKSNWVLTPHPGEAARLLACTTSEIQKDRRTAAIMLAQRYNAVVVLKGAGTLVANPAGRVELCDLGNPGMATAGTGDVLTGIIVALLGRQLPLFDAACSAVWLHARAADLQVAQLGEEGLVASDVIHGLAAAFADARVELGR</sequence>
<dbReference type="AlphaFoldDB" id="A0A395JP88"/>
<dbReference type="GO" id="GO:0046496">
    <property type="term" value="P:nicotinamide nucleotide metabolic process"/>
    <property type="evidence" value="ECO:0007669"/>
    <property type="project" value="UniProtKB-UniRule"/>
</dbReference>
<evidence type="ECO:0000256" key="5">
    <source>
        <dbReference type="ARBA" id="ARBA00022723"/>
    </source>
</evidence>
<feature type="binding site" evidence="18">
    <location>
        <begin position="59"/>
        <end position="63"/>
    </location>
    <ligand>
        <name>(6S)-NADPHX</name>
        <dbReference type="ChEBI" id="CHEBI:64076"/>
    </ligand>
</feature>
<dbReference type="Proteomes" id="UP000253083">
    <property type="component" value="Unassembled WGS sequence"/>
</dbReference>
<dbReference type="Gene3D" id="3.40.50.10260">
    <property type="entry name" value="YjeF N-terminal domain"/>
    <property type="match status" value="1"/>
</dbReference>
<keyword evidence="12 17" id="KW-0456">Lyase</keyword>
<dbReference type="NCBIfam" id="TIGR00196">
    <property type="entry name" value="yjeF_cterm"/>
    <property type="match status" value="1"/>
</dbReference>
<comment type="similarity">
    <text evidence="3 19">In the N-terminal section; belongs to the NnrE/AIBP family.</text>
</comment>
<dbReference type="GO" id="GO:0110051">
    <property type="term" value="P:metabolite repair"/>
    <property type="evidence" value="ECO:0007669"/>
    <property type="project" value="TreeGrafter"/>
</dbReference>
<comment type="subunit">
    <text evidence="17">Homotetramer.</text>
</comment>
<evidence type="ECO:0000256" key="16">
    <source>
        <dbReference type="ARBA" id="ARBA00049209"/>
    </source>
</evidence>
<comment type="function">
    <text evidence="17">Catalyzes the dehydration of the S-form of NAD(P)HX at the expense of ADP, which is converted to AMP. Together with NAD(P)HX epimerase, which catalyzes the epimerization of the S- and R-forms, the enzyme allows the repair of both epimers of NAD(P)HX, a damaged form of NAD(P)H that is a result of enzymatic or heat-dependent hydration.</text>
</comment>
<comment type="function">
    <text evidence="18">Catalyzes the epimerization of the S- and R-forms of NAD(P)HX, a damaged form of NAD(P)H that is a result of enzymatic or heat-dependent hydration. This is a prerequisite for the S-specific NAD(P)H-hydrate dehydratase to allow the repair of both epimers of NAD(P)HX.</text>
</comment>
<evidence type="ECO:0000256" key="9">
    <source>
        <dbReference type="ARBA" id="ARBA00022958"/>
    </source>
</evidence>
<dbReference type="FunCoup" id="A0A395JP88">
    <property type="interactions" value="285"/>
</dbReference>
<comment type="caution">
    <text evidence="22">The sequence shown here is derived from an EMBL/GenBank/DDBJ whole genome shotgun (WGS) entry which is preliminary data.</text>
</comment>
<evidence type="ECO:0000256" key="13">
    <source>
        <dbReference type="ARBA" id="ARBA00023268"/>
    </source>
</evidence>
<dbReference type="InterPro" id="IPR017953">
    <property type="entry name" value="Carbohydrate_kinase_pred_CS"/>
</dbReference>
<dbReference type="PROSITE" id="PS51383">
    <property type="entry name" value="YJEF_C_3"/>
    <property type="match status" value="1"/>
</dbReference>
<feature type="binding site" evidence="17">
    <location>
        <position position="254"/>
    </location>
    <ligand>
        <name>(6S)-NADPHX</name>
        <dbReference type="ChEBI" id="CHEBI:64076"/>
    </ligand>
</feature>
<evidence type="ECO:0000259" key="20">
    <source>
        <dbReference type="PROSITE" id="PS51383"/>
    </source>
</evidence>
<feature type="binding site" evidence="18">
    <location>
        <position position="159"/>
    </location>
    <ligand>
        <name>K(+)</name>
        <dbReference type="ChEBI" id="CHEBI:29103"/>
    </ligand>
</feature>
<evidence type="ECO:0000256" key="10">
    <source>
        <dbReference type="ARBA" id="ARBA00023027"/>
    </source>
</evidence>
<evidence type="ECO:0000256" key="19">
    <source>
        <dbReference type="PIRNR" id="PIRNR017184"/>
    </source>
</evidence>
<dbReference type="PIRSF" id="PIRSF017184">
    <property type="entry name" value="Nnr"/>
    <property type="match status" value="1"/>
</dbReference>
<name>A0A395JP88_9GAMM</name>
<dbReference type="OrthoDB" id="9806925at2"/>
<evidence type="ECO:0000256" key="12">
    <source>
        <dbReference type="ARBA" id="ARBA00023239"/>
    </source>
</evidence>
<keyword evidence="23" id="KW-1185">Reference proteome</keyword>
<dbReference type="InterPro" id="IPR029056">
    <property type="entry name" value="Ribokinase-like"/>
</dbReference>
<comment type="cofactor">
    <cofactor evidence="17">
        <name>Mg(2+)</name>
        <dbReference type="ChEBI" id="CHEBI:18420"/>
    </cofactor>
</comment>
<feature type="binding site" evidence="17">
    <location>
        <position position="361"/>
    </location>
    <ligand>
        <name>(6S)-NADPHX</name>
        <dbReference type="ChEBI" id="CHEBI:64076"/>
    </ligand>
</feature>
<dbReference type="GO" id="GO:0052855">
    <property type="term" value="F:ADP-dependent NAD(P)H-hydrate dehydratase activity"/>
    <property type="evidence" value="ECO:0007669"/>
    <property type="project" value="UniProtKB-UniRule"/>
</dbReference>
<evidence type="ECO:0000256" key="15">
    <source>
        <dbReference type="ARBA" id="ARBA00048238"/>
    </source>
</evidence>
<evidence type="ECO:0000256" key="3">
    <source>
        <dbReference type="ARBA" id="ARBA00006001"/>
    </source>
</evidence>
<dbReference type="HAMAP" id="MF_01966">
    <property type="entry name" value="NADHX_epimerase"/>
    <property type="match status" value="1"/>
</dbReference>
<evidence type="ECO:0000256" key="4">
    <source>
        <dbReference type="ARBA" id="ARBA00009524"/>
    </source>
</evidence>
<keyword evidence="11 18" id="KW-0413">Isomerase</keyword>
<keyword evidence="7 17" id="KW-0067">ATP-binding</keyword>
<feature type="binding site" evidence="18">
    <location>
        <position position="156"/>
    </location>
    <ligand>
        <name>(6S)-NADPHX</name>
        <dbReference type="ChEBI" id="CHEBI:64076"/>
    </ligand>
</feature>
<evidence type="ECO:0000256" key="14">
    <source>
        <dbReference type="ARBA" id="ARBA00025153"/>
    </source>
</evidence>
<evidence type="ECO:0000256" key="6">
    <source>
        <dbReference type="ARBA" id="ARBA00022741"/>
    </source>
</evidence>
<evidence type="ECO:0000256" key="1">
    <source>
        <dbReference type="ARBA" id="ARBA00000013"/>
    </source>
</evidence>
<dbReference type="GO" id="GO:0046872">
    <property type="term" value="F:metal ion binding"/>
    <property type="evidence" value="ECO:0007669"/>
    <property type="project" value="UniProtKB-UniRule"/>
</dbReference>
<keyword evidence="13" id="KW-0511">Multifunctional enzyme</keyword>
<dbReference type="PANTHER" id="PTHR12592:SF0">
    <property type="entry name" value="ATP-DEPENDENT (S)-NAD(P)H-HYDRATE DEHYDRATASE"/>
    <property type="match status" value="1"/>
</dbReference>
<dbReference type="GO" id="GO:0052856">
    <property type="term" value="F:NAD(P)HX epimerase activity"/>
    <property type="evidence" value="ECO:0007669"/>
    <property type="project" value="UniProtKB-UniRule"/>
</dbReference>
<evidence type="ECO:0000256" key="18">
    <source>
        <dbReference type="HAMAP-Rule" id="MF_01966"/>
    </source>
</evidence>
<feature type="binding site" evidence="17">
    <location>
        <position position="428"/>
    </location>
    <ligand>
        <name>(6S)-NADPHX</name>
        <dbReference type="ChEBI" id="CHEBI:64076"/>
    </ligand>
</feature>
<dbReference type="InterPro" id="IPR036652">
    <property type="entry name" value="YjeF_N_dom_sf"/>
</dbReference>
<accession>A0A395JP88</accession>
<evidence type="ECO:0000256" key="2">
    <source>
        <dbReference type="ARBA" id="ARBA00000909"/>
    </source>
</evidence>
<keyword evidence="9 18" id="KW-0630">Potassium</keyword>
<feature type="domain" description="YjeF N-terminal" evidence="21">
    <location>
        <begin position="11"/>
        <end position="213"/>
    </location>
</feature>
<dbReference type="RefSeq" id="WP_113954362.1">
    <property type="nucleotide sequence ID" value="NZ_QNRT01000002.1"/>
</dbReference>
<dbReference type="SUPFAM" id="SSF53613">
    <property type="entry name" value="Ribokinase-like"/>
    <property type="match status" value="1"/>
</dbReference>
<feature type="domain" description="YjeF C-terminal" evidence="20">
    <location>
        <begin position="219"/>
        <end position="487"/>
    </location>
</feature>
<feature type="binding site" evidence="17">
    <location>
        <begin position="398"/>
        <end position="402"/>
    </location>
    <ligand>
        <name>AMP</name>
        <dbReference type="ChEBI" id="CHEBI:456215"/>
    </ligand>
</feature>
<comment type="caution">
    <text evidence="18">Lacks conserved residue(s) required for the propagation of feature annotation.</text>
</comment>
<dbReference type="SUPFAM" id="SSF64153">
    <property type="entry name" value="YjeF N-terminal domain-like"/>
    <property type="match status" value="1"/>
</dbReference>
<keyword evidence="5 18" id="KW-0479">Metal-binding</keyword>
<dbReference type="PROSITE" id="PS01050">
    <property type="entry name" value="YJEF_C_2"/>
    <property type="match status" value="1"/>
</dbReference>
<feature type="binding site" evidence="17">
    <location>
        <position position="313"/>
    </location>
    <ligand>
        <name>(6S)-NADPHX</name>
        <dbReference type="ChEBI" id="CHEBI:64076"/>
    </ligand>
</feature>
<keyword evidence="8 17" id="KW-0521">NADP</keyword>
<comment type="catalytic activity">
    <reaction evidence="15 17 19">
        <text>(6S)-NADHX + ADP = AMP + phosphate + NADH + H(+)</text>
        <dbReference type="Rhea" id="RHEA:32223"/>
        <dbReference type="ChEBI" id="CHEBI:15378"/>
        <dbReference type="ChEBI" id="CHEBI:43474"/>
        <dbReference type="ChEBI" id="CHEBI:57945"/>
        <dbReference type="ChEBI" id="CHEBI:64074"/>
        <dbReference type="ChEBI" id="CHEBI:456215"/>
        <dbReference type="ChEBI" id="CHEBI:456216"/>
        <dbReference type="EC" id="4.2.1.136"/>
    </reaction>
</comment>
<protein>
    <recommendedName>
        <fullName evidence="19">Bifunctional NAD(P)H-hydrate repair enzyme</fullName>
    </recommendedName>
    <alternativeName>
        <fullName evidence="19">Nicotinamide nucleotide repair protein</fullName>
    </alternativeName>
    <domain>
        <recommendedName>
            <fullName evidence="19">ADP-dependent (S)-NAD(P)H-hydrate dehydratase</fullName>
            <ecNumber evidence="19">4.2.1.136</ecNumber>
        </recommendedName>
        <alternativeName>
            <fullName evidence="19">ADP-dependent NAD(P)HX dehydratase</fullName>
        </alternativeName>
    </domain>
    <domain>
        <recommendedName>
            <fullName evidence="19">NAD(P)H-hydrate epimerase</fullName>
            <ecNumber evidence="19">5.1.99.6</ecNumber>
        </recommendedName>
    </domain>
</protein>
<feature type="binding site" evidence="18">
    <location>
        <position position="123"/>
    </location>
    <ligand>
        <name>K(+)</name>
        <dbReference type="ChEBI" id="CHEBI:29103"/>
    </ligand>
</feature>
<evidence type="ECO:0000313" key="23">
    <source>
        <dbReference type="Proteomes" id="UP000253083"/>
    </source>
</evidence>
<dbReference type="InterPro" id="IPR004443">
    <property type="entry name" value="YjeF_N_dom"/>
</dbReference>